<evidence type="ECO:0000259" key="4">
    <source>
        <dbReference type="Pfam" id="PF13407"/>
    </source>
</evidence>
<dbReference type="CDD" id="cd01536">
    <property type="entry name" value="PBP1_ABC_sugar_binding-like"/>
    <property type="match status" value="1"/>
</dbReference>
<dbReference type="SUPFAM" id="SSF53822">
    <property type="entry name" value="Periplasmic binding protein-like I"/>
    <property type="match status" value="1"/>
</dbReference>
<dbReference type="AlphaFoldDB" id="A0A6J7GI58"/>
<dbReference type="Gene3D" id="3.40.50.2300">
    <property type="match status" value="2"/>
</dbReference>
<evidence type="ECO:0000256" key="3">
    <source>
        <dbReference type="ARBA" id="ARBA00022729"/>
    </source>
</evidence>
<dbReference type="EMBL" id="CAFBMD010000130">
    <property type="protein sequence ID" value="CAB4906744.1"/>
    <property type="molecule type" value="Genomic_DNA"/>
</dbReference>
<sequence length="355" mass="37184">MIGVRTSERKMTKRITVGIIAAAALFLAACSSSTSSDSASEDSAAAPAKTLRIAFLASSSQNGYNQSVWAGIQEQATALGNVEVSIMDGQFAADVQLNQLEDAATSGQYDGIIIVPNDTVGIAAGLPAAADKKIPVVTVLFPIGPDLTKLEPQVPGIISTVASPPADGATKQAELVVEYCKAINPCRVVILIGQLQYPFDKVRYDAYRKVLDANKNIKVVATGSGNYDRDTSLKAMTDILQANKKIDVLLSNADQQTQGAAIALKNAGYDLSKIYVTGGGGTKEAVAATRAGEWKHAYLNFPATMGAKALEQVINSLTGKPVTPVIDADTIGPLPAFADKALLDAHPEYTGEWSG</sequence>
<evidence type="ECO:0000256" key="1">
    <source>
        <dbReference type="ARBA" id="ARBA00004196"/>
    </source>
</evidence>
<comment type="similarity">
    <text evidence="2">Belongs to the bacterial solute-binding protein 2 family.</text>
</comment>
<dbReference type="PANTHER" id="PTHR46847">
    <property type="entry name" value="D-ALLOSE-BINDING PERIPLASMIC PROTEIN-RELATED"/>
    <property type="match status" value="1"/>
</dbReference>
<dbReference type="PANTHER" id="PTHR46847:SF1">
    <property type="entry name" value="D-ALLOSE-BINDING PERIPLASMIC PROTEIN-RELATED"/>
    <property type="match status" value="1"/>
</dbReference>
<proteinExistence type="inferred from homology"/>
<organism evidence="5">
    <name type="scientific">freshwater metagenome</name>
    <dbReference type="NCBI Taxonomy" id="449393"/>
    <lineage>
        <taxon>unclassified sequences</taxon>
        <taxon>metagenomes</taxon>
        <taxon>ecological metagenomes</taxon>
    </lineage>
</organism>
<dbReference type="PROSITE" id="PS51257">
    <property type="entry name" value="PROKAR_LIPOPROTEIN"/>
    <property type="match status" value="1"/>
</dbReference>
<name>A0A6J7GI58_9ZZZZ</name>
<dbReference type="InterPro" id="IPR025997">
    <property type="entry name" value="SBP_2_dom"/>
</dbReference>
<dbReference type="Pfam" id="PF13407">
    <property type="entry name" value="Peripla_BP_4"/>
    <property type="match status" value="1"/>
</dbReference>
<feature type="domain" description="Periplasmic binding protein" evidence="4">
    <location>
        <begin position="53"/>
        <end position="320"/>
    </location>
</feature>
<gene>
    <name evidence="5" type="ORF">UFOPK3492_01244</name>
</gene>
<dbReference type="GO" id="GO:0030246">
    <property type="term" value="F:carbohydrate binding"/>
    <property type="evidence" value="ECO:0007669"/>
    <property type="project" value="UniProtKB-ARBA"/>
</dbReference>
<protein>
    <submittedName>
        <fullName evidence="5">Unannotated protein</fullName>
    </submittedName>
</protein>
<reference evidence="5" key="1">
    <citation type="submission" date="2020-05" db="EMBL/GenBank/DDBJ databases">
        <authorList>
            <person name="Chiriac C."/>
            <person name="Salcher M."/>
            <person name="Ghai R."/>
            <person name="Kavagutti S V."/>
        </authorList>
    </citation>
    <scope>NUCLEOTIDE SEQUENCE</scope>
</reference>
<dbReference type="GO" id="GO:0030313">
    <property type="term" value="C:cell envelope"/>
    <property type="evidence" value="ECO:0007669"/>
    <property type="project" value="UniProtKB-SubCell"/>
</dbReference>
<evidence type="ECO:0000313" key="5">
    <source>
        <dbReference type="EMBL" id="CAB4906744.1"/>
    </source>
</evidence>
<dbReference type="InterPro" id="IPR028082">
    <property type="entry name" value="Peripla_BP_I"/>
</dbReference>
<keyword evidence="3" id="KW-0732">Signal</keyword>
<comment type="subcellular location">
    <subcellularLocation>
        <location evidence="1">Cell envelope</location>
    </subcellularLocation>
</comment>
<evidence type="ECO:0000256" key="2">
    <source>
        <dbReference type="ARBA" id="ARBA00007639"/>
    </source>
</evidence>
<accession>A0A6J7GI58</accession>